<name>G0SBF0_CHATD</name>
<dbReference type="Gene3D" id="1.10.630.10">
    <property type="entry name" value="Cytochrome P450"/>
    <property type="match status" value="1"/>
</dbReference>
<evidence type="ECO:0000256" key="9">
    <source>
        <dbReference type="SAM" id="Phobius"/>
    </source>
</evidence>
<dbReference type="PROSITE" id="PS00086">
    <property type="entry name" value="CYTOCHROME_P450"/>
    <property type="match status" value="1"/>
</dbReference>
<accession>G0SBF0</accession>
<dbReference type="SUPFAM" id="SSF48264">
    <property type="entry name" value="Cytochrome P450"/>
    <property type="match status" value="1"/>
</dbReference>
<dbReference type="eggNOG" id="KOG0157">
    <property type="taxonomic scope" value="Eukaryota"/>
</dbReference>
<evidence type="ECO:0000256" key="6">
    <source>
        <dbReference type="ARBA" id="ARBA00023033"/>
    </source>
</evidence>
<keyword evidence="4 8" id="KW-0560">Oxidoreductase</keyword>
<protein>
    <submittedName>
        <fullName evidence="10">Cytochrome P450 monooxygenase-like protein</fullName>
    </submittedName>
</protein>
<dbReference type="GO" id="GO:0016705">
    <property type="term" value="F:oxidoreductase activity, acting on paired donors, with incorporation or reduction of molecular oxygen"/>
    <property type="evidence" value="ECO:0007669"/>
    <property type="project" value="InterPro"/>
</dbReference>
<keyword evidence="9" id="KW-0472">Membrane</keyword>
<sequence>MVLLQTIFEVLTTKIFIILPAICALLLSYYGLNNAFRLIHLAKIPLAEKISREKQHQAFLTNARALAIQRYSQFKNRVYRIFTYRRYPIIVLPLSELKFLRTLPDTVLSFDDAIAEDLYARYTGMVVGHHIIQHSVKTRLTPSLPRLNPLIAMEVADALEKELATNVFFDLAANPHHLPTLRSEIQSVLACHNNEYTTQALQSLKNLDSLLKESSRLHPPGIGAFTRKVLTPFTLPSGQTIPSGVFIEVPQYATNRDPEIFPNPDEFDPWRFAREREKAREKGLAEEAAQNQFVSVSPHGLTFGYGRHACPGRFFAANEIKMIVAQVVMGWELKMPDGVQGRWEDLCLGAGIVPDPTKSILMKRFRA</sequence>
<evidence type="ECO:0000256" key="5">
    <source>
        <dbReference type="ARBA" id="ARBA00023004"/>
    </source>
</evidence>
<proteinExistence type="inferred from homology"/>
<dbReference type="GeneID" id="18259042"/>
<dbReference type="GO" id="GO:0020037">
    <property type="term" value="F:heme binding"/>
    <property type="evidence" value="ECO:0007669"/>
    <property type="project" value="InterPro"/>
</dbReference>
<dbReference type="InterPro" id="IPR017972">
    <property type="entry name" value="Cyt_P450_CS"/>
</dbReference>
<evidence type="ECO:0000256" key="2">
    <source>
        <dbReference type="ARBA" id="ARBA00010617"/>
    </source>
</evidence>
<dbReference type="CDD" id="cd11041">
    <property type="entry name" value="CYP503A1-like"/>
    <property type="match status" value="1"/>
</dbReference>
<dbReference type="OrthoDB" id="1844152at2759"/>
<evidence type="ECO:0000256" key="4">
    <source>
        <dbReference type="ARBA" id="ARBA00023002"/>
    </source>
</evidence>
<dbReference type="InterPro" id="IPR001128">
    <property type="entry name" value="Cyt_P450"/>
</dbReference>
<dbReference type="InterPro" id="IPR036396">
    <property type="entry name" value="Cyt_P450_sf"/>
</dbReference>
<dbReference type="GO" id="GO:0004497">
    <property type="term" value="F:monooxygenase activity"/>
    <property type="evidence" value="ECO:0007669"/>
    <property type="project" value="UniProtKB-KW"/>
</dbReference>
<comment type="cofactor">
    <cofactor evidence="1 7">
        <name>heme</name>
        <dbReference type="ChEBI" id="CHEBI:30413"/>
    </cofactor>
</comment>
<dbReference type="HOGENOM" id="CLU_022195_0_0_1"/>
<dbReference type="OMA" id="ACHNNEY"/>
<feature type="transmembrane region" description="Helical" evidence="9">
    <location>
        <begin position="15"/>
        <end position="32"/>
    </location>
</feature>
<dbReference type="PANTHER" id="PTHR46206:SF7">
    <property type="entry name" value="P450, PUTATIVE (EUROFUNG)-RELATED"/>
    <property type="match status" value="1"/>
</dbReference>
<dbReference type="KEGG" id="cthr:CTHT_0050040"/>
<keyword evidence="6 8" id="KW-0503">Monooxygenase</keyword>
<evidence type="ECO:0000256" key="1">
    <source>
        <dbReference type="ARBA" id="ARBA00001971"/>
    </source>
</evidence>
<evidence type="ECO:0000256" key="8">
    <source>
        <dbReference type="RuleBase" id="RU000461"/>
    </source>
</evidence>
<evidence type="ECO:0000256" key="3">
    <source>
        <dbReference type="ARBA" id="ARBA00022723"/>
    </source>
</evidence>
<evidence type="ECO:0000313" key="10">
    <source>
        <dbReference type="EMBL" id="EGS19530.1"/>
    </source>
</evidence>
<dbReference type="Pfam" id="PF00067">
    <property type="entry name" value="p450"/>
    <property type="match status" value="1"/>
</dbReference>
<dbReference type="PANTHER" id="PTHR46206">
    <property type="entry name" value="CYTOCHROME P450"/>
    <property type="match status" value="1"/>
</dbReference>
<evidence type="ECO:0000256" key="7">
    <source>
        <dbReference type="PIRSR" id="PIRSR602403-1"/>
    </source>
</evidence>
<comment type="similarity">
    <text evidence="2 8">Belongs to the cytochrome P450 family.</text>
</comment>
<dbReference type="GO" id="GO:0005506">
    <property type="term" value="F:iron ion binding"/>
    <property type="evidence" value="ECO:0007669"/>
    <property type="project" value="InterPro"/>
</dbReference>
<dbReference type="EMBL" id="GL988044">
    <property type="protein sequence ID" value="EGS19530.1"/>
    <property type="molecule type" value="Genomic_DNA"/>
</dbReference>
<dbReference type="RefSeq" id="XP_006695352.1">
    <property type="nucleotide sequence ID" value="XM_006695289.1"/>
</dbReference>
<keyword evidence="5 7" id="KW-0408">Iron</keyword>
<gene>
    <name evidence="10" type="ORF">CTHT_0050040</name>
</gene>
<reference evidence="10 11" key="1">
    <citation type="journal article" date="2011" name="Cell">
        <title>Insight into structure and assembly of the nuclear pore complex by utilizing the genome of a eukaryotic thermophile.</title>
        <authorList>
            <person name="Amlacher S."/>
            <person name="Sarges P."/>
            <person name="Flemming D."/>
            <person name="van Noort V."/>
            <person name="Kunze R."/>
            <person name="Devos D.P."/>
            <person name="Arumugam M."/>
            <person name="Bork P."/>
            <person name="Hurt E."/>
        </authorList>
    </citation>
    <scope>NUCLEOTIDE SEQUENCE [LARGE SCALE GENOMIC DNA]</scope>
    <source>
        <strain evidence="11">DSM 1495 / CBS 144.50 / IMI 039719</strain>
    </source>
</reference>
<organism evidence="11">
    <name type="scientific">Chaetomium thermophilum (strain DSM 1495 / CBS 144.50 / IMI 039719)</name>
    <name type="common">Thermochaetoides thermophila</name>
    <dbReference type="NCBI Taxonomy" id="759272"/>
    <lineage>
        <taxon>Eukaryota</taxon>
        <taxon>Fungi</taxon>
        <taxon>Dikarya</taxon>
        <taxon>Ascomycota</taxon>
        <taxon>Pezizomycotina</taxon>
        <taxon>Sordariomycetes</taxon>
        <taxon>Sordariomycetidae</taxon>
        <taxon>Sordariales</taxon>
        <taxon>Chaetomiaceae</taxon>
        <taxon>Thermochaetoides</taxon>
    </lineage>
</organism>
<dbReference type="AlphaFoldDB" id="G0SBF0"/>
<keyword evidence="9" id="KW-1133">Transmembrane helix</keyword>
<keyword evidence="3 7" id="KW-0479">Metal-binding</keyword>
<dbReference type="Proteomes" id="UP000008066">
    <property type="component" value="Unassembled WGS sequence"/>
</dbReference>
<dbReference type="InterPro" id="IPR002403">
    <property type="entry name" value="Cyt_P450_E_grp-IV"/>
</dbReference>
<keyword evidence="11" id="KW-1185">Reference proteome</keyword>
<keyword evidence="7 8" id="KW-0349">Heme</keyword>
<keyword evidence="9" id="KW-0812">Transmembrane</keyword>
<feature type="binding site" description="axial binding residue" evidence="7">
    <location>
        <position position="310"/>
    </location>
    <ligand>
        <name>heme</name>
        <dbReference type="ChEBI" id="CHEBI:30413"/>
    </ligand>
    <ligandPart>
        <name>Fe</name>
        <dbReference type="ChEBI" id="CHEBI:18248"/>
    </ligandPart>
</feature>
<dbReference type="PRINTS" id="PR00465">
    <property type="entry name" value="EP450IV"/>
</dbReference>
<evidence type="ECO:0000313" key="11">
    <source>
        <dbReference type="Proteomes" id="UP000008066"/>
    </source>
</evidence>